<sequence>MPSTTRRRRRRRDSSRYYVNPQRDQALRVGKVVLVVVMGIVAVGLAVMAMYGDRLLS</sequence>
<comment type="caution">
    <text evidence="2">The sequence shown here is derived from an EMBL/GenBank/DDBJ whole genome shotgun (WGS) entry which is preliminary data.</text>
</comment>
<keyword evidence="1" id="KW-0472">Membrane</keyword>
<evidence type="ECO:0000256" key="1">
    <source>
        <dbReference type="SAM" id="Phobius"/>
    </source>
</evidence>
<gene>
    <name evidence="2" type="ORF">NVV95_09160</name>
</gene>
<feature type="transmembrane region" description="Helical" evidence="1">
    <location>
        <begin position="32"/>
        <end position="51"/>
    </location>
</feature>
<evidence type="ECO:0000313" key="3">
    <source>
        <dbReference type="Proteomes" id="UP001165580"/>
    </source>
</evidence>
<accession>A0ABT2GER7</accession>
<proteinExistence type="predicted"/>
<dbReference type="EMBL" id="JANTEZ010000003">
    <property type="protein sequence ID" value="MCS5714718.1"/>
    <property type="molecule type" value="Genomic_DNA"/>
</dbReference>
<protein>
    <submittedName>
        <fullName evidence="2">Uncharacterized protein</fullName>
    </submittedName>
</protein>
<organism evidence="2 3">
    <name type="scientific">Herbiconiux gentiana</name>
    <dbReference type="NCBI Taxonomy" id="2970912"/>
    <lineage>
        <taxon>Bacteria</taxon>
        <taxon>Bacillati</taxon>
        <taxon>Actinomycetota</taxon>
        <taxon>Actinomycetes</taxon>
        <taxon>Micrococcales</taxon>
        <taxon>Microbacteriaceae</taxon>
        <taxon>Herbiconiux</taxon>
    </lineage>
</organism>
<keyword evidence="1" id="KW-0812">Transmembrane</keyword>
<keyword evidence="3" id="KW-1185">Reference proteome</keyword>
<dbReference type="RefSeq" id="WP_259486234.1">
    <property type="nucleotide sequence ID" value="NZ_JANTEZ010000003.1"/>
</dbReference>
<keyword evidence="1" id="KW-1133">Transmembrane helix</keyword>
<name>A0ABT2GER7_9MICO</name>
<reference evidence="2" key="1">
    <citation type="submission" date="2022-08" db="EMBL/GenBank/DDBJ databases">
        <authorList>
            <person name="Deng Y."/>
            <person name="Han X.-F."/>
            <person name="Zhang Y.-Q."/>
        </authorList>
    </citation>
    <scope>NUCLEOTIDE SEQUENCE</scope>
    <source>
        <strain evidence="2">CPCC 205716</strain>
    </source>
</reference>
<evidence type="ECO:0000313" key="2">
    <source>
        <dbReference type="EMBL" id="MCS5714718.1"/>
    </source>
</evidence>
<dbReference type="Proteomes" id="UP001165580">
    <property type="component" value="Unassembled WGS sequence"/>
</dbReference>